<feature type="compositionally biased region" description="Polar residues" evidence="5">
    <location>
        <begin position="1"/>
        <end position="16"/>
    </location>
</feature>
<dbReference type="RefSeq" id="XP_016215613.1">
    <property type="nucleotide sequence ID" value="XM_016356820.1"/>
</dbReference>
<feature type="region of interest" description="Disordered" evidence="5">
    <location>
        <begin position="214"/>
        <end position="253"/>
    </location>
</feature>
<keyword evidence="3" id="KW-0862">Zinc</keyword>
<dbReference type="Pfam" id="PF02207">
    <property type="entry name" value="zf-UBR"/>
    <property type="match status" value="1"/>
</dbReference>
<feature type="region of interest" description="Disordered" evidence="5">
    <location>
        <begin position="286"/>
        <end position="363"/>
    </location>
</feature>
<dbReference type="PANTHER" id="PTHR13513:SF9">
    <property type="entry name" value="E3 UBIQUITIN-PROTEIN LIGASE UBR7-RELATED"/>
    <property type="match status" value="1"/>
</dbReference>
<dbReference type="InParanoid" id="A0A0D2B358"/>
<dbReference type="PANTHER" id="PTHR13513">
    <property type="entry name" value="E3 UBIQUITIN-PROTEIN LIGASE UBR7"/>
    <property type="match status" value="1"/>
</dbReference>
<evidence type="ECO:0000256" key="3">
    <source>
        <dbReference type="ARBA" id="ARBA00022833"/>
    </source>
</evidence>
<dbReference type="PROSITE" id="PS51157">
    <property type="entry name" value="ZF_UBR"/>
    <property type="match status" value="1"/>
</dbReference>
<proteinExistence type="predicted"/>
<feature type="compositionally biased region" description="Basic and acidic residues" evidence="5">
    <location>
        <begin position="338"/>
        <end position="354"/>
    </location>
</feature>
<dbReference type="OrthoDB" id="10262564at2759"/>
<feature type="region of interest" description="Disordered" evidence="5">
    <location>
        <begin position="1"/>
        <end position="33"/>
    </location>
</feature>
<gene>
    <name evidence="7" type="ORF">PV09_03600</name>
</gene>
<sequence length="520" mass="56719">MADSASSQPGQSSNGHHSFERAGSVSQASETSQTAQEFISSQLQLEAEAREVLPYQFDTCTRPLGPLRQLLFSCLTCNPPPSDPTAPYTPAGVCYSCSISCHGEHTLVELFNKRNFVCDCGTTRITSSAPCTLRLNSQGQKGNVTGETPAEGNEYNQNFANRFCGCGEIYDAHSEKGTMFQCLGLGKLADGGCGEDWWHPECLVGLPRGWWRKNGKEGNGAERQGKEPESGDVGSQAVEDEEGDPPYPPGFPPEDDFDGLLCYKCVNAFPWIKRYAGTEGFLPPVHYNPPTGEQPVTEANTNGESKKRKADDEGEQGDDESSAKRVRSSSQPPAESLKQTDEESTAAKEEEKPEASAASSPTCRYETLPTALIGTISLCLHPNFRESFCRCPTHFPLLAHHPQLLEEEETYEPPISESSEGMAQSAGSKSLLDRGEAALSNIDRVRAIEGVMVYNHLRDKVKDFLKPFAESGKVVGAEDIKAYFETLRGDAEAMREMRAKQRDLGGGDGENDSRREQGGY</sequence>
<evidence type="ECO:0000256" key="1">
    <source>
        <dbReference type="ARBA" id="ARBA00022723"/>
    </source>
</evidence>
<dbReference type="EMBL" id="KN847537">
    <property type="protein sequence ID" value="KIW05744.1"/>
    <property type="molecule type" value="Genomic_DNA"/>
</dbReference>
<dbReference type="Proteomes" id="UP000053259">
    <property type="component" value="Unassembled WGS sequence"/>
</dbReference>
<evidence type="ECO:0000313" key="7">
    <source>
        <dbReference type="EMBL" id="KIW05744.1"/>
    </source>
</evidence>
<evidence type="ECO:0000256" key="2">
    <source>
        <dbReference type="ARBA" id="ARBA00022771"/>
    </source>
</evidence>
<evidence type="ECO:0000256" key="4">
    <source>
        <dbReference type="PROSITE-ProRule" id="PRU00508"/>
    </source>
</evidence>
<accession>A0A0D2B358</accession>
<feature type="region of interest" description="Disordered" evidence="5">
    <location>
        <begin position="495"/>
        <end position="520"/>
    </location>
</feature>
<dbReference type="HOGENOM" id="CLU_025221_1_0_1"/>
<dbReference type="GO" id="GO:0061630">
    <property type="term" value="F:ubiquitin protein ligase activity"/>
    <property type="evidence" value="ECO:0007669"/>
    <property type="project" value="InterPro"/>
</dbReference>
<evidence type="ECO:0000256" key="5">
    <source>
        <dbReference type="SAM" id="MobiDB-lite"/>
    </source>
</evidence>
<evidence type="ECO:0000259" key="6">
    <source>
        <dbReference type="PROSITE" id="PS51157"/>
    </source>
</evidence>
<keyword evidence="1" id="KW-0479">Metal-binding</keyword>
<dbReference type="CDD" id="cd19677">
    <property type="entry name" value="UBR-box_UBR7"/>
    <property type="match status" value="1"/>
</dbReference>
<dbReference type="GeneID" id="27311573"/>
<organism evidence="7 8">
    <name type="scientific">Verruconis gallopava</name>
    <dbReference type="NCBI Taxonomy" id="253628"/>
    <lineage>
        <taxon>Eukaryota</taxon>
        <taxon>Fungi</taxon>
        <taxon>Dikarya</taxon>
        <taxon>Ascomycota</taxon>
        <taxon>Pezizomycotina</taxon>
        <taxon>Dothideomycetes</taxon>
        <taxon>Pleosporomycetidae</taxon>
        <taxon>Venturiales</taxon>
        <taxon>Sympoventuriaceae</taxon>
        <taxon>Verruconis</taxon>
    </lineage>
</organism>
<dbReference type="InterPro" id="IPR040204">
    <property type="entry name" value="UBR7"/>
</dbReference>
<keyword evidence="8" id="KW-1185">Reference proteome</keyword>
<feature type="compositionally biased region" description="Polar residues" evidence="5">
    <location>
        <begin position="24"/>
        <end position="33"/>
    </location>
</feature>
<dbReference type="VEuPathDB" id="FungiDB:PV09_03600"/>
<feature type="compositionally biased region" description="Basic and acidic residues" evidence="5">
    <location>
        <begin position="214"/>
        <end position="229"/>
    </location>
</feature>
<dbReference type="GO" id="GO:0005737">
    <property type="term" value="C:cytoplasm"/>
    <property type="evidence" value="ECO:0007669"/>
    <property type="project" value="TreeGrafter"/>
</dbReference>
<dbReference type="SMART" id="SM00396">
    <property type="entry name" value="ZnF_UBR1"/>
    <property type="match status" value="1"/>
</dbReference>
<dbReference type="InterPro" id="IPR003126">
    <property type="entry name" value="Znf_UBR"/>
</dbReference>
<feature type="zinc finger region" description="UBR-type" evidence="4">
    <location>
        <begin position="58"/>
        <end position="136"/>
    </location>
</feature>
<reference evidence="7 8" key="1">
    <citation type="submission" date="2015-01" db="EMBL/GenBank/DDBJ databases">
        <title>The Genome Sequence of Ochroconis gallopava CBS43764.</title>
        <authorList>
            <consortium name="The Broad Institute Genomics Platform"/>
            <person name="Cuomo C."/>
            <person name="de Hoog S."/>
            <person name="Gorbushina A."/>
            <person name="Stielow B."/>
            <person name="Teixiera M."/>
            <person name="Abouelleil A."/>
            <person name="Chapman S.B."/>
            <person name="Priest M."/>
            <person name="Young S.K."/>
            <person name="Wortman J."/>
            <person name="Nusbaum C."/>
            <person name="Birren B."/>
        </authorList>
    </citation>
    <scope>NUCLEOTIDE SEQUENCE [LARGE SCALE GENOMIC DNA]</scope>
    <source>
        <strain evidence="7 8">CBS 43764</strain>
    </source>
</reference>
<feature type="domain" description="UBR-type" evidence="6">
    <location>
        <begin position="58"/>
        <end position="136"/>
    </location>
</feature>
<dbReference type="STRING" id="253628.A0A0D2B358"/>
<protein>
    <recommendedName>
        <fullName evidence="6">UBR-type domain-containing protein</fullName>
    </recommendedName>
</protein>
<keyword evidence="2" id="KW-0863">Zinc-finger</keyword>
<dbReference type="AlphaFoldDB" id="A0A0D2B358"/>
<evidence type="ECO:0000313" key="8">
    <source>
        <dbReference type="Proteomes" id="UP000053259"/>
    </source>
</evidence>
<name>A0A0D2B358_9PEZI</name>
<dbReference type="GO" id="GO:0008270">
    <property type="term" value="F:zinc ion binding"/>
    <property type="evidence" value="ECO:0007669"/>
    <property type="project" value="UniProtKB-KW"/>
</dbReference>
<dbReference type="InterPro" id="IPR047506">
    <property type="entry name" value="UBR7-like_UBR-box"/>
</dbReference>